<comment type="subcellular location">
    <subcellularLocation>
        <location evidence="4">Cytoplasm</location>
    </subcellularLocation>
</comment>
<dbReference type="EC" id="3.4.22.40" evidence="4"/>
<keyword evidence="3 4" id="KW-0788">Thiol protease</keyword>
<dbReference type="GO" id="GO:0005737">
    <property type="term" value="C:cytoplasm"/>
    <property type="evidence" value="ECO:0007669"/>
    <property type="project" value="UniProtKB-SubCell"/>
</dbReference>
<dbReference type="Pfam" id="PF03051">
    <property type="entry name" value="Peptidase_C1_2"/>
    <property type="match status" value="2"/>
</dbReference>
<dbReference type="SUPFAM" id="SSF54001">
    <property type="entry name" value="Cysteine proteinases"/>
    <property type="match status" value="1"/>
</dbReference>
<dbReference type="Gene3D" id="3.90.70.10">
    <property type="entry name" value="Cysteine proteinases"/>
    <property type="match status" value="1"/>
</dbReference>
<evidence type="ECO:0000256" key="5">
    <source>
        <dbReference type="SAM" id="MobiDB-lite"/>
    </source>
</evidence>
<dbReference type="GO" id="GO:0004197">
    <property type="term" value="F:cysteine-type endopeptidase activity"/>
    <property type="evidence" value="ECO:0007669"/>
    <property type="project" value="UniProtKB-EC"/>
</dbReference>
<dbReference type="OrthoDB" id="2666448at2759"/>
<evidence type="ECO:0000256" key="3">
    <source>
        <dbReference type="ARBA" id="ARBA00022807"/>
    </source>
</evidence>
<evidence type="ECO:0000313" key="7">
    <source>
        <dbReference type="Proteomes" id="UP001152795"/>
    </source>
</evidence>
<dbReference type="GO" id="GO:0070005">
    <property type="term" value="F:cysteine-type aminopeptidase activity"/>
    <property type="evidence" value="ECO:0007669"/>
    <property type="project" value="InterPro"/>
</dbReference>
<dbReference type="AlphaFoldDB" id="A0A7D9I3Q1"/>
<dbReference type="GO" id="GO:0006508">
    <property type="term" value="P:proteolysis"/>
    <property type="evidence" value="ECO:0007669"/>
    <property type="project" value="UniProtKB-KW"/>
</dbReference>
<evidence type="ECO:0000256" key="2">
    <source>
        <dbReference type="ARBA" id="ARBA00022801"/>
    </source>
</evidence>
<dbReference type="PIRSF" id="PIRSF005700">
    <property type="entry name" value="PepC"/>
    <property type="match status" value="1"/>
</dbReference>
<accession>A0A7D9I3Q1</accession>
<comment type="similarity">
    <text evidence="4">Belongs to the peptidase C1 family.</text>
</comment>
<gene>
    <name evidence="6" type="ORF">PACLA_8A078067</name>
</gene>
<keyword evidence="1 4" id="KW-0645">Protease</keyword>
<name>A0A7D9I3Q1_PARCT</name>
<sequence>MSRSVANQNIKFFKTESKMASNKGVSVEILTKLKADFTSDKKNLLAQNVCSKYDTLDVCLSRRAVEGNHHIYNCKVNPEVKPVTNQKSSGRCWIFAIVNAIRQQFVQSKSIDSFEFSQMHLYFWDKVERANYLLDVYEEVARTEGADSRTMMFLMTDPSCDGGQWHMLVNLITKYGLMPKSAWPDAYSATSSRRMNSMINTKMRSFAKRMGDLVKDGVSEDEMKKIKQKMLSEIYGIVSICLGTPPETFKWEYYDTSKKYCKVDEITPLEFYEKHVKPVYNVEDKVCFVNDPRPNNGYNKLYSVKYLGNMTGQKTVYLNQPVEVLKYLTVASVKSNEVVWFGCDVGKHFCRKQGLLCLDIHDYELTFNLTMPALNKADRLLFGESLMTHAMAISGVSVEQPDEKKEPETKPTEEPKDGDAEQKDASETKQAEEKVTLHPVTTTKWRVENSWGDDKEKGYLMMSDKWFSEFVYEVVVDKKFVPEEILDVLKQEPIILPPWDPMGALACRDCGRHE</sequence>
<dbReference type="InterPro" id="IPR038765">
    <property type="entry name" value="Papain-like_cys_pep_sf"/>
</dbReference>
<comment type="catalytic activity">
    <reaction evidence="4">
        <text>Inactivates bleomycin B2 (a cytotoxic glycometallopeptide) by hydrolysis of a carboxyamide bond of beta-aminoalanine, but also shows general aminopeptidase activity. The specificity varies somewhat with source, but amino acid arylamides of Met, Leu and Ala are preferred.</text>
        <dbReference type="EC" id="3.4.22.40"/>
    </reaction>
</comment>
<dbReference type="Proteomes" id="UP001152795">
    <property type="component" value="Unassembled WGS sequence"/>
</dbReference>
<evidence type="ECO:0000313" key="6">
    <source>
        <dbReference type="EMBL" id="CAB4000701.1"/>
    </source>
</evidence>
<dbReference type="CDD" id="cd00585">
    <property type="entry name" value="Peptidase_C1B"/>
    <property type="match status" value="1"/>
</dbReference>
<evidence type="ECO:0000256" key="4">
    <source>
        <dbReference type="PIRNR" id="PIRNR005700"/>
    </source>
</evidence>
<proteinExistence type="inferred from homology"/>
<organism evidence="6 7">
    <name type="scientific">Paramuricea clavata</name>
    <name type="common">Red gorgonian</name>
    <name type="synonym">Violescent sea-whip</name>
    <dbReference type="NCBI Taxonomy" id="317549"/>
    <lineage>
        <taxon>Eukaryota</taxon>
        <taxon>Metazoa</taxon>
        <taxon>Cnidaria</taxon>
        <taxon>Anthozoa</taxon>
        <taxon>Octocorallia</taxon>
        <taxon>Malacalcyonacea</taxon>
        <taxon>Plexauridae</taxon>
        <taxon>Paramuricea</taxon>
    </lineage>
</organism>
<feature type="region of interest" description="Disordered" evidence="5">
    <location>
        <begin position="397"/>
        <end position="433"/>
    </location>
</feature>
<dbReference type="InterPro" id="IPR004134">
    <property type="entry name" value="Peptidase_C1B"/>
</dbReference>
<keyword evidence="2 4" id="KW-0378">Hydrolase</keyword>
<comment type="caution">
    <text evidence="6">The sequence shown here is derived from an EMBL/GenBank/DDBJ whole genome shotgun (WGS) entry which is preliminary data.</text>
</comment>
<protein>
    <recommendedName>
        <fullName evidence="4">Bleomycin hydrolase</fullName>
        <ecNumber evidence="4">3.4.22.40</ecNumber>
    </recommendedName>
</protein>
<dbReference type="PANTHER" id="PTHR10363:SF2">
    <property type="entry name" value="BLEOMYCIN HYDROLASE"/>
    <property type="match status" value="1"/>
</dbReference>
<keyword evidence="7" id="KW-1185">Reference proteome</keyword>
<evidence type="ECO:0000256" key="1">
    <source>
        <dbReference type="ARBA" id="ARBA00022670"/>
    </source>
</evidence>
<dbReference type="GO" id="GO:0009636">
    <property type="term" value="P:response to toxic substance"/>
    <property type="evidence" value="ECO:0007669"/>
    <property type="project" value="TreeGrafter"/>
</dbReference>
<keyword evidence="4" id="KW-0963">Cytoplasm</keyword>
<dbReference type="PANTHER" id="PTHR10363">
    <property type="entry name" value="BLEOMYCIN HYDROLASE"/>
    <property type="match status" value="1"/>
</dbReference>
<reference evidence="6" key="1">
    <citation type="submission" date="2020-04" db="EMBL/GenBank/DDBJ databases">
        <authorList>
            <person name="Alioto T."/>
            <person name="Alioto T."/>
            <person name="Gomez Garrido J."/>
        </authorList>
    </citation>
    <scope>NUCLEOTIDE SEQUENCE</scope>
    <source>
        <strain evidence="6">A484AB</strain>
    </source>
</reference>
<dbReference type="GO" id="GO:0043418">
    <property type="term" value="P:homocysteine catabolic process"/>
    <property type="evidence" value="ECO:0007669"/>
    <property type="project" value="TreeGrafter"/>
</dbReference>
<dbReference type="EMBL" id="CACRXK020003899">
    <property type="protein sequence ID" value="CAB4000701.1"/>
    <property type="molecule type" value="Genomic_DNA"/>
</dbReference>
<feature type="compositionally biased region" description="Basic and acidic residues" evidence="5">
    <location>
        <begin position="401"/>
        <end position="433"/>
    </location>
</feature>